<dbReference type="AlphaFoldDB" id="X1K3T5"/>
<comment type="caution">
    <text evidence="1">The sequence shown here is derived from an EMBL/GenBank/DDBJ whole genome shotgun (WGS) entry which is preliminary data.</text>
</comment>
<reference evidence="1" key="1">
    <citation type="journal article" date="2014" name="Front. Microbiol.">
        <title>High frequency of phylogenetically diverse reductive dehalogenase-homologous genes in deep subseafloor sedimentary metagenomes.</title>
        <authorList>
            <person name="Kawai M."/>
            <person name="Futagami T."/>
            <person name="Toyoda A."/>
            <person name="Takaki Y."/>
            <person name="Nishi S."/>
            <person name="Hori S."/>
            <person name="Arai W."/>
            <person name="Tsubouchi T."/>
            <person name="Morono Y."/>
            <person name="Uchiyama I."/>
            <person name="Ito T."/>
            <person name="Fujiyama A."/>
            <person name="Inagaki F."/>
            <person name="Takami H."/>
        </authorList>
    </citation>
    <scope>NUCLEOTIDE SEQUENCE</scope>
    <source>
        <strain evidence="1">Expedition CK06-06</strain>
    </source>
</reference>
<dbReference type="EMBL" id="BARU01044229">
    <property type="protein sequence ID" value="GAH76718.1"/>
    <property type="molecule type" value="Genomic_DNA"/>
</dbReference>
<protein>
    <submittedName>
        <fullName evidence="1">Uncharacterized protein</fullName>
    </submittedName>
</protein>
<proteinExistence type="predicted"/>
<name>X1K3T5_9ZZZZ</name>
<organism evidence="1">
    <name type="scientific">marine sediment metagenome</name>
    <dbReference type="NCBI Taxonomy" id="412755"/>
    <lineage>
        <taxon>unclassified sequences</taxon>
        <taxon>metagenomes</taxon>
        <taxon>ecological metagenomes</taxon>
    </lineage>
</organism>
<gene>
    <name evidence="1" type="ORF">S03H2_67526</name>
</gene>
<evidence type="ECO:0000313" key="1">
    <source>
        <dbReference type="EMBL" id="GAH76718.1"/>
    </source>
</evidence>
<feature type="non-terminal residue" evidence="1">
    <location>
        <position position="1"/>
    </location>
</feature>
<accession>X1K3T5</accession>
<sequence length="129" mass="14644">DPTAEPSKDSKPPEKEPELFFTCYDYESSLEAFDFSLTIKNISDKLITGCVLKLAIYGEDSQGEWDYLVFHQWDMLTGAGLLPSDILPGEERFVTTLGWHSIPIGTADGITHCERMRDGNAEFRFKAWF</sequence>